<evidence type="ECO:0000256" key="1">
    <source>
        <dbReference type="ARBA" id="ARBA00022722"/>
    </source>
</evidence>
<dbReference type="PANTHER" id="PTHR12302:SF3">
    <property type="entry name" value="SERINE_THREONINE-PROTEIN KINASE 31"/>
    <property type="match status" value="1"/>
</dbReference>
<dbReference type="CDD" id="cd00175">
    <property type="entry name" value="SNc"/>
    <property type="match status" value="1"/>
</dbReference>
<evidence type="ECO:0000256" key="3">
    <source>
        <dbReference type="ARBA" id="ARBA00022801"/>
    </source>
</evidence>
<evidence type="ECO:0000259" key="4">
    <source>
        <dbReference type="PROSITE" id="PS50830"/>
    </source>
</evidence>
<keyword evidence="2" id="KW-0255">Endonuclease</keyword>
<evidence type="ECO:0000313" key="5">
    <source>
        <dbReference type="EMBL" id="TGU71766.1"/>
    </source>
</evidence>
<dbReference type="SUPFAM" id="SSF50199">
    <property type="entry name" value="Staphylococcal nuclease"/>
    <property type="match status" value="1"/>
</dbReference>
<dbReference type="AlphaFoldDB" id="A0A4S1CFF7"/>
<protein>
    <submittedName>
        <fullName evidence="5">Nuclease</fullName>
    </submittedName>
</protein>
<feature type="domain" description="TNase-like" evidence="4">
    <location>
        <begin position="1"/>
        <end position="133"/>
    </location>
</feature>
<evidence type="ECO:0000256" key="2">
    <source>
        <dbReference type="ARBA" id="ARBA00022759"/>
    </source>
</evidence>
<dbReference type="InterPro" id="IPR002071">
    <property type="entry name" value="Thermonucl_AS"/>
</dbReference>
<dbReference type="GO" id="GO:0016787">
    <property type="term" value="F:hydrolase activity"/>
    <property type="evidence" value="ECO:0007669"/>
    <property type="project" value="UniProtKB-KW"/>
</dbReference>
<organism evidence="5 6">
    <name type="scientific">Geomonas terrae</name>
    <dbReference type="NCBI Taxonomy" id="2562681"/>
    <lineage>
        <taxon>Bacteria</taxon>
        <taxon>Pseudomonadati</taxon>
        <taxon>Thermodesulfobacteriota</taxon>
        <taxon>Desulfuromonadia</taxon>
        <taxon>Geobacterales</taxon>
        <taxon>Geobacteraceae</taxon>
        <taxon>Geomonas</taxon>
    </lineage>
</organism>
<reference evidence="5 6" key="1">
    <citation type="submission" date="2019-04" db="EMBL/GenBank/DDBJ databases">
        <title>Geobacter oryzae sp. nov., ferric-reducing bacteria isolated from paddy soil.</title>
        <authorList>
            <person name="Xu Z."/>
            <person name="Masuda Y."/>
            <person name="Itoh H."/>
            <person name="Senoo K."/>
        </authorList>
    </citation>
    <scope>NUCLEOTIDE SEQUENCE [LARGE SCALE GENOMIC DNA]</scope>
    <source>
        <strain evidence="5 6">Red111</strain>
    </source>
</reference>
<dbReference type="EMBL" id="SRSC01000003">
    <property type="protein sequence ID" value="TGU71766.1"/>
    <property type="molecule type" value="Genomic_DNA"/>
</dbReference>
<accession>A0A4S1CFF7</accession>
<dbReference type="GO" id="GO:0004519">
    <property type="term" value="F:endonuclease activity"/>
    <property type="evidence" value="ECO:0007669"/>
    <property type="project" value="UniProtKB-KW"/>
</dbReference>
<dbReference type="InterPro" id="IPR016071">
    <property type="entry name" value="Staphylococal_nuclease_OB-fold"/>
</dbReference>
<evidence type="ECO:0000313" key="6">
    <source>
        <dbReference type="Proteomes" id="UP000306416"/>
    </source>
</evidence>
<dbReference type="SMART" id="SM00318">
    <property type="entry name" value="SNc"/>
    <property type="match status" value="1"/>
</dbReference>
<comment type="caution">
    <text evidence="5">The sequence shown here is derived from an EMBL/GenBank/DDBJ whole genome shotgun (WGS) entry which is preliminary data.</text>
</comment>
<dbReference type="PANTHER" id="PTHR12302">
    <property type="entry name" value="EBNA2 BINDING PROTEIN P100"/>
    <property type="match status" value="1"/>
</dbReference>
<name>A0A4S1CFF7_9BACT</name>
<dbReference type="Proteomes" id="UP000306416">
    <property type="component" value="Unassembled WGS sequence"/>
</dbReference>
<keyword evidence="6" id="KW-1185">Reference proteome</keyword>
<gene>
    <name evidence="5" type="ORF">E4633_15065</name>
</gene>
<dbReference type="InterPro" id="IPR035437">
    <property type="entry name" value="SNase_OB-fold_sf"/>
</dbReference>
<dbReference type="PROSITE" id="PS50830">
    <property type="entry name" value="TNASE_3"/>
    <property type="match status" value="1"/>
</dbReference>
<keyword evidence="3" id="KW-0378">Hydrolase</keyword>
<sequence length="157" mass="17970">MVTKASDGDTIRVLDPLGTKLRVRLYGIDAPETEKASKRTGRISKVGQAHGDEAWKALTGKVLGQRVKLDVMGIDRYKRLVCLVWLGSRNVNKEMVAEGWAWAYRHYLDTPYASEFIAVEETARQQHLGLWKTYNPQPPWEFRRVTRTKKGIGNDHF</sequence>
<proteinExistence type="predicted"/>
<keyword evidence="1" id="KW-0540">Nuclease</keyword>
<dbReference type="Gene3D" id="2.40.50.90">
    <property type="match status" value="1"/>
</dbReference>
<dbReference type="PROSITE" id="PS01123">
    <property type="entry name" value="TNASE_1"/>
    <property type="match status" value="1"/>
</dbReference>
<dbReference type="GO" id="GO:0003676">
    <property type="term" value="F:nucleic acid binding"/>
    <property type="evidence" value="ECO:0007669"/>
    <property type="project" value="InterPro"/>
</dbReference>
<dbReference type="Pfam" id="PF00565">
    <property type="entry name" value="SNase"/>
    <property type="match status" value="1"/>
</dbReference>